<keyword evidence="6 7" id="KW-0472">Membrane</keyword>
<dbReference type="Pfam" id="PF03601">
    <property type="entry name" value="Cons_hypoth698"/>
    <property type="match status" value="1"/>
</dbReference>
<feature type="transmembrane region" description="Helical" evidence="7">
    <location>
        <begin position="30"/>
        <end position="48"/>
    </location>
</feature>
<feature type="transmembrane region" description="Helical" evidence="7">
    <location>
        <begin position="276"/>
        <end position="296"/>
    </location>
</feature>
<evidence type="ECO:0000313" key="8">
    <source>
        <dbReference type="EMBL" id="MCT2582012.1"/>
    </source>
</evidence>
<comment type="similarity">
    <text evidence="2">Belongs to the UPF0324 family.</text>
</comment>
<keyword evidence="9" id="KW-1185">Reference proteome</keyword>
<gene>
    <name evidence="8" type="ORF">JT362_02605</name>
</gene>
<keyword evidence="3" id="KW-1003">Cell membrane</keyword>
<organism evidence="8 9">
    <name type="scientific">Actinophytocola gossypii</name>
    <dbReference type="NCBI Taxonomy" id="2812003"/>
    <lineage>
        <taxon>Bacteria</taxon>
        <taxon>Bacillati</taxon>
        <taxon>Actinomycetota</taxon>
        <taxon>Actinomycetes</taxon>
        <taxon>Pseudonocardiales</taxon>
        <taxon>Pseudonocardiaceae</taxon>
    </lineage>
</organism>
<evidence type="ECO:0000256" key="4">
    <source>
        <dbReference type="ARBA" id="ARBA00022692"/>
    </source>
</evidence>
<evidence type="ECO:0000256" key="3">
    <source>
        <dbReference type="ARBA" id="ARBA00022475"/>
    </source>
</evidence>
<sequence length="331" mass="33335">MTTLVRKVLPLVPGLGVTLAAVAVSYLVNLVVPVVSALTAAVILGVAAGSTPVLSEDVRAVVARLTKRMLRVGVVLLGLQLALPAVLDLGPGVIAAVVLTVVVTFFGTILLGRLLGLSHGLSVLVGTGFSICGASAVAAMEDVVERDDSDVATAIALVTCYGALAIAAVPLLAEWFGITGTDVGAWSGLAVHEVAQVVAAATPAGAAAVTVAVVVKLSRVVLLAPMVMSVSVLERRRSSRRVDGARPPLVPLFVLGFLAMTGLRSVEVLPASVLDVAKVACTLLLAGALFGLGCGVRVGRLVRTGGRALLLGLLSTILIGATSFVALAVLG</sequence>
<feature type="transmembrane region" description="Helical" evidence="7">
    <location>
        <begin position="93"/>
        <end position="114"/>
    </location>
</feature>
<evidence type="ECO:0000256" key="5">
    <source>
        <dbReference type="ARBA" id="ARBA00022989"/>
    </source>
</evidence>
<evidence type="ECO:0000313" key="9">
    <source>
        <dbReference type="Proteomes" id="UP001156441"/>
    </source>
</evidence>
<dbReference type="PANTHER" id="PTHR30106:SF2">
    <property type="entry name" value="UPF0324 INNER MEMBRANE PROTEIN YEIH"/>
    <property type="match status" value="1"/>
</dbReference>
<comment type="subcellular location">
    <subcellularLocation>
        <location evidence="1">Cell membrane</location>
        <topology evidence="1">Multi-pass membrane protein</topology>
    </subcellularLocation>
</comment>
<feature type="transmembrane region" description="Helical" evidence="7">
    <location>
        <begin position="121"/>
        <end position="139"/>
    </location>
</feature>
<dbReference type="RefSeq" id="WP_260189365.1">
    <property type="nucleotide sequence ID" value="NZ_JAFFZE010000004.1"/>
</dbReference>
<dbReference type="PANTHER" id="PTHR30106">
    <property type="entry name" value="INNER MEMBRANE PROTEIN YEIH-RELATED"/>
    <property type="match status" value="1"/>
</dbReference>
<keyword evidence="5 7" id="KW-1133">Transmembrane helix</keyword>
<proteinExistence type="inferred from homology"/>
<name>A0ABT2J2B7_9PSEU</name>
<reference evidence="8 9" key="1">
    <citation type="submission" date="2021-02" db="EMBL/GenBank/DDBJ databases">
        <title>Actinophytocola xerophila sp. nov., isolated from soil of cotton cropping field.</title>
        <authorList>
            <person name="Huang R."/>
            <person name="Chen X."/>
            <person name="Ge X."/>
            <person name="Liu W."/>
        </authorList>
    </citation>
    <scope>NUCLEOTIDE SEQUENCE [LARGE SCALE GENOMIC DNA]</scope>
    <source>
        <strain evidence="8 9">S1-96</strain>
    </source>
</reference>
<protein>
    <submittedName>
        <fullName evidence="8">Sulfate exporter family transporter</fullName>
    </submittedName>
</protein>
<feature type="transmembrane region" description="Helical" evidence="7">
    <location>
        <begin position="308"/>
        <end position="330"/>
    </location>
</feature>
<dbReference type="InterPro" id="IPR018383">
    <property type="entry name" value="UPF0324_pro"/>
</dbReference>
<dbReference type="Proteomes" id="UP001156441">
    <property type="component" value="Unassembled WGS sequence"/>
</dbReference>
<feature type="transmembrane region" description="Helical" evidence="7">
    <location>
        <begin position="151"/>
        <end position="171"/>
    </location>
</feature>
<accession>A0ABT2J2B7</accession>
<comment type="caution">
    <text evidence="8">The sequence shown here is derived from an EMBL/GenBank/DDBJ whole genome shotgun (WGS) entry which is preliminary data.</text>
</comment>
<keyword evidence="4 7" id="KW-0812">Transmembrane</keyword>
<feature type="transmembrane region" description="Helical" evidence="7">
    <location>
        <begin position="245"/>
        <end position="264"/>
    </location>
</feature>
<evidence type="ECO:0000256" key="2">
    <source>
        <dbReference type="ARBA" id="ARBA00007977"/>
    </source>
</evidence>
<evidence type="ECO:0000256" key="1">
    <source>
        <dbReference type="ARBA" id="ARBA00004651"/>
    </source>
</evidence>
<evidence type="ECO:0000256" key="6">
    <source>
        <dbReference type="ARBA" id="ARBA00023136"/>
    </source>
</evidence>
<dbReference type="EMBL" id="JAFFZE010000004">
    <property type="protein sequence ID" value="MCT2582012.1"/>
    <property type="molecule type" value="Genomic_DNA"/>
</dbReference>
<feature type="transmembrane region" description="Helical" evidence="7">
    <location>
        <begin position="69"/>
        <end position="87"/>
    </location>
</feature>
<evidence type="ECO:0000256" key="7">
    <source>
        <dbReference type="SAM" id="Phobius"/>
    </source>
</evidence>